<dbReference type="EMBL" id="QGGH01000001">
    <property type="protein sequence ID" value="PWJ93514.1"/>
    <property type="molecule type" value="Genomic_DNA"/>
</dbReference>
<proteinExistence type="predicted"/>
<protein>
    <submittedName>
        <fullName evidence="1">Uncharacterized protein</fullName>
    </submittedName>
</protein>
<gene>
    <name evidence="1" type="ORF">C8D77_101193</name>
</gene>
<evidence type="ECO:0000313" key="2">
    <source>
        <dbReference type="Proteomes" id="UP000245631"/>
    </source>
</evidence>
<reference evidence="1 2" key="1">
    <citation type="submission" date="2018-05" db="EMBL/GenBank/DDBJ databases">
        <title>Genomic Encyclopedia of Type Strains, Phase IV (KMG-IV): sequencing the most valuable type-strain genomes for metagenomic binning, comparative biology and taxonomic classification.</title>
        <authorList>
            <person name="Goeker M."/>
        </authorList>
    </citation>
    <scope>NUCLEOTIDE SEQUENCE [LARGE SCALE GENOMIC DNA]</scope>
    <source>
        <strain evidence="1 2">DSM 2626</strain>
    </source>
</reference>
<dbReference type="RefSeq" id="WP_146211743.1">
    <property type="nucleotide sequence ID" value="NZ_QGGH01000001.1"/>
</dbReference>
<name>A0A8E3B6M7_RHILI</name>
<evidence type="ECO:0000313" key="1">
    <source>
        <dbReference type="EMBL" id="PWJ93514.1"/>
    </source>
</evidence>
<dbReference type="InterPro" id="IPR043136">
    <property type="entry name" value="B30.2/SPRY_sf"/>
</dbReference>
<comment type="caution">
    <text evidence="1">The sequence shown here is derived from an EMBL/GenBank/DDBJ whole genome shotgun (WGS) entry which is preliminary data.</text>
</comment>
<accession>A0A8E3B6M7</accession>
<dbReference type="Proteomes" id="UP000245631">
    <property type="component" value="Unassembled WGS sequence"/>
</dbReference>
<organism evidence="1 2">
    <name type="scientific">Rhizobium loti</name>
    <name type="common">Mesorhizobium loti</name>
    <dbReference type="NCBI Taxonomy" id="381"/>
    <lineage>
        <taxon>Bacteria</taxon>
        <taxon>Pseudomonadati</taxon>
        <taxon>Pseudomonadota</taxon>
        <taxon>Alphaproteobacteria</taxon>
        <taxon>Hyphomicrobiales</taxon>
        <taxon>Phyllobacteriaceae</taxon>
        <taxon>Mesorhizobium</taxon>
    </lineage>
</organism>
<sequence length="416" mass="41607">MLKVNNLIGFGGRRPSGGGGGPVIYEFLSTQVDTAAASTTFILSFGTVGYARRVFLGFAVGGASTNITSVVNNSVGATRITDGPGSTAGRQGLYYSDVPAGVAATFVITTSAACTTCVGSAYETTTANMVLLDVLANFDSGTTSMALSDLAVAAGGFVLAHARAGATDTLGLTYSGIDTPTQDDLTTSGFLKVLSKSFLTTENADTNDVAATLALSNAVWGLAASFFVHVGGMLNPADKAGPISLSNINLTATALSAGSSTVKTTNSYSGSEKLYFEWTVNSSGSFFGAGFGNSSAVLASLLGIDANGIAIYNDGNVYKNGSSAGSIGALTIGNIVPIAIDRGANLFWCRKGAGNWNNNGSADPATGVGGIALPTGMTSGSFFAGLSLSGAGDQGTVNLGASAFNQTPPSGFSAWG</sequence>
<dbReference type="GeneID" id="61049550"/>
<dbReference type="AlphaFoldDB" id="A0A8E3B6M7"/>
<dbReference type="Gene3D" id="2.60.120.920">
    <property type="match status" value="1"/>
</dbReference>